<dbReference type="InterPro" id="IPR023534">
    <property type="entry name" value="Rof/RNase_P-like"/>
</dbReference>
<evidence type="ECO:0000313" key="1">
    <source>
        <dbReference type="EMBL" id="MBE5728037.1"/>
    </source>
</evidence>
<name>A0A8T3UX59_9ARCH</name>
<dbReference type="Gene3D" id="2.30.30.210">
    <property type="entry name" value="Ribonuclease P/MRP, subunit p29"/>
    <property type="match status" value="1"/>
</dbReference>
<dbReference type="InterPro" id="IPR002730">
    <property type="entry name" value="Rpp29/RNP1"/>
</dbReference>
<dbReference type="EMBL" id="JADFAQ010000019">
    <property type="protein sequence ID" value="MBE5728037.1"/>
    <property type="molecule type" value="Genomic_DNA"/>
</dbReference>
<dbReference type="GO" id="GO:0030677">
    <property type="term" value="C:ribonuclease P complex"/>
    <property type="evidence" value="ECO:0007669"/>
    <property type="project" value="InterPro"/>
</dbReference>
<dbReference type="InterPro" id="IPR036980">
    <property type="entry name" value="RNase_P/MRP_Rpp29_sf"/>
</dbReference>
<comment type="caution">
    <text evidence="1">The sequence shown here is derived from an EMBL/GenBank/DDBJ whole genome shotgun (WGS) entry which is preliminary data.</text>
</comment>
<dbReference type="GO" id="GO:0001682">
    <property type="term" value="P:tRNA 5'-leader removal"/>
    <property type="evidence" value="ECO:0007669"/>
    <property type="project" value="InterPro"/>
</dbReference>
<dbReference type="GO" id="GO:0003723">
    <property type="term" value="F:RNA binding"/>
    <property type="evidence" value="ECO:0007669"/>
    <property type="project" value="InterPro"/>
</dbReference>
<reference evidence="3 4" key="1">
    <citation type="submission" date="2020-09" db="EMBL/GenBank/DDBJ databases">
        <title>Genomic characterization of a novel Parvarchaeota family in acid mine drainage sediments.</title>
        <authorList>
            <person name="Luo Z.-H."/>
        </authorList>
    </citation>
    <scope>NUCLEOTIDE SEQUENCE [LARGE SCALE GENOMIC DNA]</scope>
    <source>
        <strain evidence="2">MAS1_bins.189</strain>
        <strain evidence="1">TL1-5_bins.178</strain>
    </source>
</reference>
<dbReference type="EMBL" id="JADFAR010000005">
    <property type="protein sequence ID" value="MBE5728296.1"/>
    <property type="molecule type" value="Genomic_DNA"/>
</dbReference>
<evidence type="ECO:0000313" key="3">
    <source>
        <dbReference type="Proteomes" id="UP000718571"/>
    </source>
</evidence>
<gene>
    <name evidence="1" type="ORF">IHE50_01315</name>
    <name evidence="2" type="ORF">IHE51_00330</name>
</gene>
<dbReference type="Proteomes" id="UP000718571">
    <property type="component" value="Unassembled WGS sequence"/>
</dbReference>
<dbReference type="Proteomes" id="UP000763484">
    <property type="component" value="Unassembled WGS sequence"/>
</dbReference>
<dbReference type="SUPFAM" id="SSF101744">
    <property type="entry name" value="Rof/RNase P subunit-like"/>
    <property type="match status" value="1"/>
</dbReference>
<accession>A0A8T3UX59</accession>
<sequence>MLIGKEVYIVDLNMKGKVVDETKNTLLLETEKGRKKVIKAGRKIIIYLNGKEIRIRGDELNLRPWEYAIR</sequence>
<dbReference type="AlphaFoldDB" id="A0A8T3UX59"/>
<evidence type="ECO:0000313" key="2">
    <source>
        <dbReference type="EMBL" id="MBE5728296.1"/>
    </source>
</evidence>
<proteinExistence type="predicted"/>
<dbReference type="Pfam" id="PF01868">
    <property type="entry name" value="RNase_P-MRP_p29"/>
    <property type="match status" value="1"/>
</dbReference>
<organism evidence="1 4">
    <name type="scientific">Candidatus Acidifodinimicrobium mancum</name>
    <dbReference type="NCBI Taxonomy" id="2898728"/>
    <lineage>
        <taxon>Archaea</taxon>
        <taxon>Candidatus Parvarchaeota</taxon>
        <taxon>Candidatus Acidifodinimicrobiaceae</taxon>
        <taxon>Candidatus Acidifodinimicrobium</taxon>
    </lineage>
</organism>
<evidence type="ECO:0000313" key="4">
    <source>
        <dbReference type="Proteomes" id="UP000763484"/>
    </source>
</evidence>
<protein>
    <submittedName>
        <fullName evidence="1">Ribonuclease P protein subunit</fullName>
    </submittedName>
</protein>